<dbReference type="InterPro" id="IPR036291">
    <property type="entry name" value="NAD(P)-bd_dom_sf"/>
</dbReference>
<dbReference type="InterPro" id="IPR051122">
    <property type="entry name" value="SDR_DHRS6-like"/>
</dbReference>
<keyword evidence="3" id="KW-0560">Oxidoreductase</keyword>
<dbReference type="Pfam" id="PF13561">
    <property type="entry name" value="adh_short_C2"/>
    <property type="match status" value="1"/>
</dbReference>
<dbReference type="PANTHER" id="PTHR43477">
    <property type="entry name" value="DIHYDROANTICAPSIN 7-DEHYDROGENASE"/>
    <property type="match status" value="1"/>
</dbReference>
<keyword evidence="5" id="KW-1185">Reference proteome</keyword>
<dbReference type="Gene3D" id="3.40.50.720">
    <property type="entry name" value="NAD(P)-binding Rossmann-like Domain"/>
    <property type="match status" value="1"/>
</dbReference>
<evidence type="ECO:0000256" key="1">
    <source>
        <dbReference type="ARBA" id="ARBA00006484"/>
    </source>
</evidence>
<dbReference type="PRINTS" id="PR00081">
    <property type="entry name" value="GDHRDH"/>
</dbReference>
<keyword evidence="2" id="KW-0521">NADP</keyword>
<dbReference type="Proteomes" id="UP001610335">
    <property type="component" value="Unassembled WGS sequence"/>
</dbReference>
<comment type="similarity">
    <text evidence="1">Belongs to the short-chain dehydrogenases/reductases (SDR) family.</text>
</comment>
<gene>
    <name evidence="4" type="ORF">BDW59DRAFT_36855</name>
</gene>
<evidence type="ECO:0000256" key="2">
    <source>
        <dbReference type="ARBA" id="ARBA00022857"/>
    </source>
</evidence>
<dbReference type="SUPFAM" id="SSF51735">
    <property type="entry name" value="NAD(P)-binding Rossmann-fold domains"/>
    <property type="match status" value="1"/>
</dbReference>
<sequence length="278" mass="28806">MSLKNVVVIIGVGGMGLAIARRVGSGSHLVLADFSPAQLDNAAKTLREEGHAVDAIQTDVSSTSSVQSLAKHASQLGVIRIVAHTAGLSPTQALADRIYQVDLLGPAFVIDAFLLVVSPGTSLVVIASLAGHGNPEDILSADFTKHLATAPATQLLNHPDFNPASSTPEDSPGLHAYQISKQANILRVQASALAYGKQGARINTISPGIISTAMGHQELAGPLGDHIRDNIVNGPVGRVGTAADIANVVAFLCSPDASFITGTDILLDGGWLAKRRWN</sequence>
<evidence type="ECO:0000313" key="4">
    <source>
        <dbReference type="EMBL" id="KAL2812688.1"/>
    </source>
</evidence>
<dbReference type="InterPro" id="IPR002347">
    <property type="entry name" value="SDR_fam"/>
</dbReference>
<evidence type="ECO:0008006" key="6">
    <source>
        <dbReference type="Google" id="ProtNLM"/>
    </source>
</evidence>
<comment type="caution">
    <text evidence="4">The sequence shown here is derived from an EMBL/GenBank/DDBJ whole genome shotgun (WGS) entry which is preliminary data.</text>
</comment>
<reference evidence="4 5" key="1">
    <citation type="submission" date="2024-07" db="EMBL/GenBank/DDBJ databases">
        <title>Section-level genome sequencing and comparative genomics of Aspergillus sections Usti and Cavernicolus.</title>
        <authorList>
            <consortium name="Lawrence Berkeley National Laboratory"/>
            <person name="Nybo J.L."/>
            <person name="Vesth T.C."/>
            <person name="Theobald S."/>
            <person name="Frisvad J.C."/>
            <person name="Larsen T.O."/>
            <person name="Kjaerboelling I."/>
            <person name="Rothschild-Mancinelli K."/>
            <person name="Lyhne E.K."/>
            <person name="Kogle M.E."/>
            <person name="Barry K."/>
            <person name="Clum A."/>
            <person name="Na H."/>
            <person name="Ledsgaard L."/>
            <person name="Lin J."/>
            <person name="Lipzen A."/>
            <person name="Kuo A."/>
            <person name="Riley R."/>
            <person name="Mondo S."/>
            <person name="LaButti K."/>
            <person name="Haridas S."/>
            <person name="Pangalinan J."/>
            <person name="Salamov A.A."/>
            <person name="Simmons B.A."/>
            <person name="Magnuson J.K."/>
            <person name="Chen J."/>
            <person name="Drula E."/>
            <person name="Henrissat B."/>
            <person name="Wiebenga A."/>
            <person name="Lubbers R.J."/>
            <person name="Gomes A.C."/>
            <person name="Makela M.R."/>
            <person name="Stajich J."/>
            <person name="Grigoriev I.V."/>
            <person name="Mortensen U.H."/>
            <person name="De vries R.P."/>
            <person name="Baker S.E."/>
            <person name="Andersen M.R."/>
        </authorList>
    </citation>
    <scope>NUCLEOTIDE SEQUENCE [LARGE SCALE GENOMIC DNA]</scope>
    <source>
        <strain evidence="4 5">CBS 600.67</strain>
    </source>
</reference>
<dbReference type="NCBIfam" id="NF005395">
    <property type="entry name" value="PRK06940.1"/>
    <property type="match status" value="1"/>
</dbReference>
<dbReference type="EMBL" id="JBFXLS010000167">
    <property type="protein sequence ID" value="KAL2812688.1"/>
    <property type="molecule type" value="Genomic_DNA"/>
</dbReference>
<evidence type="ECO:0000256" key="3">
    <source>
        <dbReference type="ARBA" id="ARBA00023002"/>
    </source>
</evidence>
<protein>
    <recommendedName>
        <fullName evidence="6">NAD(P)-binding protein</fullName>
    </recommendedName>
</protein>
<dbReference type="PANTHER" id="PTHR43477:SF1">
    <property type="entry name" value="DIHYDROANTICAPSIN 7-DEHYDROGENASE"/>
    <property type="match status" value="1"/>
</dbReference>
<evidence type="ECO:0000313" key="5">
    <source>
        <dbReference type="Proteomes" id="UP001610335"/>
    </source>
</evidence>
<organism evidence="4 5">
    <name type="scientific">Aspergillus cavernicola</name>
    <dbReference type="NCBI Taxonomy" id="176166"/>
    <lineage>
        <taxon>Eukaryota</taxon>
        <taxon>Fungi</taxon>
        <taxon>Dikarya</taxon>
        <taxon>Ascomycota</taxon>
        <taxon>Pezizomycotina</taxon>
        <taxon>Eurotiomycetes</taxon>
        <taxon>Eurotiomycetidae</taxon>
        <taxon>Eurotiales</taxon>
        <taxon>Aspergillaceae</taxon>
        <taxon>Aspergillus</taxon>
        <taxon>Aspergillus subgen. Nidulantes</taxon>
    </lineage>
</organism>
<dbReference type="CDD" id="cd05233">
    <property type="entry name" value="SDR_c"/>
    <property type="match status" value="1"/>
</dbReference>
<dbReference type="Pfam" id="PF00106">
    <property type="entry name" value="adh_short"/>
    <property type="match status" value="1"/>
</dbReference>
<name>A0ABR4HB48_9EURO</name>
<accession>A0ABR4HB48</accession>
<proteinExistence type="inferred from homology"/>